<accession>A0A7S2XSU5</accession>
<proteinExistence type="predicted"/>
<reference evidence="2" key="1">
    <citation type="submission" date="2021-01" db="EMBL/GenBank/DDBJ databases">
        <authorList>
            <person name="Corre E."/>
            <person name="Pelletier E."/>
            <person name="Niang G."/>
            <person name="Scheremetjew M."/>
            <person name="Finn R."/>
            <person name="Kale V."/>
            <person name="Holt S."/>
            <person name="Cochrane G."/>
            <person name="Meng A."/>
            <person name="Brown T."/>
            <person name="Cohen L."/>
        </authorList>
    </citation>
    <scope>NUCLEOTIDE SEQUENCE</scope>
    <source>
        <strain evidence="2">CCMP2084</strain>
    </source>
</reference>
<name>A0A7S2XSU5_9STRA</name>
<sequence length="99" mass="11113">MSSLNEYIVNGRPVLLRKDIEREDVAGQLYAFSIRLLYGKKAVEEILKETNDIESRIDILHDTLNAFGAVGLRHEKVHSDDAEKNVPGQSQESVPASTY</sequence>
<feature type="compositionally biased region" description="Polar residues" evidence="1">
    <location>
        <begin position="87"/>
        <end position="99"/>
    </location>
</feature>
<evidence type="ECO:0000256" key="1">
    <source>
        <dbReference type="SAM" id="MobiDB-lite"/>
    </source>
</evidence>
<protein>
    <submittedName>
        <fullName evidence="2">Uncharacterized protein</fullName>
    </submittedName>
</protein>
<dbReference type="EMBL" id="HBHQ01025413">
    <property type="protein sequence ID" value="CAD9825317.1"/>
    <property type="molecule type" value="Transcribed_RNA"/>
</dbReference>
<feature type="region of interest" description="Disordered" evidence="1">
    <location>
        <begin position="77"/>
        <end position="99"/>
    </location>
</feature>
<evidence type="ECO:0000313" key="2">
    <source>
        <dbReference type="EMBL" id="CAD9825317.1"/>
    </source>
</evidence>
<organism evidence="2">
    <name type="scientific">Attheya septentrionalis</name>
    <dbReference type="NCBI Taxonomy" id="420275"/>
    <lineage>
        <taxon>Eukaryota</taxon>
        <taxon>Sar</taxon>
        <taxon>Stramenopiles</taxon>
        <taxon>Ochrophyta</taxon>
        <taxon>Bacillariophyta</taxon>
        <taxon>Coscinodiscophyceae</taxon>
        <taxon>Chaetocerotophycidae</taxon>
        <taxon>Chaetocerotales</taxon>
        <taxon>Attheyaceae</taxon>
        <taxon>Attheya</taxon>
    </lineage>
</organism>
<dbReference type="AlphaFoldDB" id="A0A7S2XSU5"/>
<gene>
    <name evidence="2" type="ORF">ASEP1449_LOCUS17151</name>
</gene>